<proteinExistence type="predicted"/>
<dbReference type="EMBL" id="FMHW01000004">
    <property type="protein sequence ID" value="SCL43397.1"/>
    <property type="molecule type" value="Genomic_DNA"/>
</dbReference>
<keyword evidence="2" id="KW-1185">Reference proteome</keyword>
<protein>
    <submittedName>
        <fullName evidence="1">Uncharacterized protein</fullName>
    </submittedName>
</protein>
<accession>A0A1C6TP82</accession>
<organism evidence="1 2">
    <name type="scientific">Micromonospora pallida</name>
    <dbReference type="NCBI Taxonomy" id="145854"/>
    <lineage>
        <taxon>Bacteria</taxon>
        <taxon>Bacillati</taxon>
        <taxon>Actinomycetota</taxon>
        <taxon>Actinomycetes</taxon>
        <taxon>Micromonosporales</taxon>
        <taxon>Micromonosporaceae</taxon>
        <taxon>Micromonospora</taxon>
    </lineage>
</organism>
<evidence type="ECO:0000313" key="2">
    <source>
        <dbReference type="Proteomes" id="UP000198959"/>
    </source>
</evidence>
<gene>
    <name evidence="1" type="ORF">GA0074692_6861</name>
</gene>
<reference evidence="2" key="1">
    <citation type="submission" date="2016-06" db="EMBL/GenBank/DDBJ databases">
        <authorList>
            <person name="Varghese N."/>
            <person name="Submissions Spin"/>
        </authorList>
    </citation>
    <scope>NUCLEOTIDE SEQUENCE [LARGE SCALE GENOMIC DNA]</scope>
    <source>
        <strain evidence="2">DSM 43817</strain>
    </source>
</reference>
<name>A0A1C6TP82_9ACTN</name>
<evidence type="ECO:0000313" key="1">
    <source>
        <dbReference type="EMBL" id="SCL43397.1"/>
    </source>
</evidence>
<dbReference type="Proteomes" id="UP000198959">
    <property type="component" value="Unassembled WGS sequence"/>
</dbReference>
<sequence length="656" mass="70279">MADPTISVRVGLDHDPDDPALVYTDITDRVHYGDGGQAVEVTIGRQDETAEIRPTEMGWALKNGDNLFTPRNPASPYYGRWEQGRRVQIAETVGGVEYLLGTGYLEIPDMPIVDSRSSQPVRVTAVDRLGRLESAPAFEGTLAEHIRAHGGQLVEWFPLSDSPSDGRYLSIPTGTTTERVPFGWSSAQVLADPDDLLRPADTEGPPGDDQRYARWTPVGDVDGLSAFADATLVAPLPLTVSATDTIAVSVWARLGEYEMAPTSEEPAGFLVSLRGTTGHVLRITRRQISMSGPDLFYAGSTVDPGPSAASSPIDVGRPYEFDLWRLVTARFNLATGLHELWVGADATASQTFTTPGAQSYTLLEIGTGWSGALAHVQVRVGPDATTMTRADHLAQHAHGYRGLERQTVAERVVTLAGYAGIPASEVDAPAAASTPLQRARLAGVSPAAALKTAAQGGQDTLITAGDGRITLIPRVQRYNQPVALAIPWGWISRRHLRYRPDRPVTDVTVTIAGGGSVRRSDRSRAARYGVTGQPYELSSAIADDAANLASWALAAHGEPRTRCPSIRINMLRRTVAERQQLLSLRVGDRIELTGMPPGSPEDVPHLIVQGIRHTIGPGRVRVIEFNTSPLLGPSPGVPPACPVVGDMVAESAIVAY</sequence>
<dbReference type="STRING" id="145854.GA0074692_6861"/>
<dbReference type="AlphaFoldDB" id="A0A1C6TP82"/>